<evidence type="ECO:0000259" key="4">
    <source>
        <dbReference type="Pfam" id="PF20148"/>
    </source>
</evidence>
<dbReference type="InterPro" id="IPR006530">
    <property type="entry name" value="YD"/>
</dbReference>
<protein>
    <submittedName>
        <fullName evidence="6">DUF4150 domain-containing protein</fullName>
    </submittedName>
</protein>
<dbReference type="Pfam" id="PF13665">
    <property type="entry name" value="Tox-PAAR-like"/>
    <property type="match status" value="1"/>
</dbReference>
<evidence type="ECO:0000259" key="3">
    <source>
        <dbReference type="Pfam" id="PF03527"/>
    </source>
</evidence>
<feature type="domain" description="Teneurin-like YD-shell" evidence="5">
    <location>
        <begin position="630"/>
        <end position="791"/>
    </location>
</feature>
<sequence>MSKVTALGLDTVHEGSGHQMTGMAVSVCTTPAAPSPLPIPYPTMGTVAEGIIDAPMRTTIEGRKILTVGGCMKACHGNEPGTMREVLSLNTGGPCFPWLGAPNVLVELGMAGITGSMGQMNKSVTAGAGTAASGAGGAGGAGGGGGGRGAGAPGGGGPSAPGGGGGGGGGRSHKGAKAGKSSSPPVEQCTTEGHPVDATDGAVVDTATDLSVPGMIPLVWARHYRSSRHGERDAALGPGWAFSYEQWIEEGEQVLALRDGEGRWIWFEKVEPGESAFHRRERLELHREGAREYRVVELRSRQVRLFAAEDGSARALLRAIRDVHGNEVRLHYEGERLVRVVDTAGRELKVRWKDGRITRLELWAERRLGQWVDYRYDRAGCLIAAVDAVGGVEAYEVDVRHRMTATTLKNGERFWYAYEDHHGHRCRKTGGRDGLHEVELRRDAQGQTTEVRGVEPRVYSWNADGLVTRAALPDGTALWERAYDEDALLVAEANGAGEGMQRWYDARGNAIREVDALGNETRWEHDGDLVVREISPEGLVTQVVRDARGGVSAVLLPTGEATSFARDERGRVTGVYGHGGGHEGLLLGHEHDAQHDVIAETDARGARTAYAYDAMGRPMSRTDALGRTTRVAYDPMGRPVRVERPDGTRTVATYDRMGNPARLVDALGQTTQLAYEGTGVLAQIVEPGGGVWRFAYTHKERLRAVTNPKGERYVFHYDAAGRVAQEDTFDGRTLRYDYRSSGRLGRVEQAADGTWRDLFYDRAGNLTADETPDGAIGYARDRMGRLLGAVLEESSGQRIETWFERDRFGRVVCERQGDEAVRYAYDARGRRTERVMPDGARTRYAYDALDALSAIEHDGHRLRIERDALGREVQRTSRTLREGDGDTAAEAAAIAVRSSYDAMDRLIDQRATAPAPGAPKALVARQWLYDARGRVERIDDARWGTTAYRYDRADRLLSAQRGHVREVFTYDPAGSITGMLAELAERSSVGLLADASRSSQDWMQPSWQIERGGVLRRTETAAYEVDARGRRTAKVELARYRESHPNGGAVTEEELTRYTWDCRDRLREVRLPDGARVVMTYDAFGRRVRKEVIGTAAADPPRVVEFVWDGDVLAADVDSERGARTFVHAPGTFVPLLQQQDGRVLTYVNDHLGAPKELLDPQGLVAWAAAHSAWGKVTEVWRDPISVLNHRTTVESPFRLLGQYADEETGLCYTRFRFFDPEIGGWCSPDPLGIRGGPGLFRLDGSPTSSIDPFGLSSYTPSDVNALIADSNPEFPLTQENAENILGTGPTGSTARVAGSGGAGADVTFEDPHGNIVGRREVKCIGGSSQGAFNKQVSHAAKAQAGSGGEVFVQVKRSTSPDDASRMVARFRGSRTSDDLAKYSGTKLVITDTDGNTLYSGPLSCNGGQ</sequence>
<dbReference type="Pfam" id="PF20148">
    <property type="entry name" value="DUF6531"/>
    <property type="match status" value="1"/>
</dbReference>
<evidence type="ECO:0000259" key="5">
    <source>
        <dbReference type="Pfam" id="PF25023"/>
    </source>
</evidence>
<dbReference type="InterPro" id="IPR001826">
    <property type="entry name" value="RHS"/>
</dbReference>
<keyword evidence="1" id="KW-0677">Repeat</keyword>
<dbReference type="InterPro" id="IPR022385">
    <property type="entry name" value="Rhs_assc_core"/>
</dbReference>
<dbReference type="InterPro" id="IPR056823">
    <property type="entry name" value="TEN-like_YD-shell"/>
</dbReference>
<dbReference type="Pfam" id="PF05593">
    <property type="entry name" value="RHS_repeat"/>
    <property type="match status" value="1"/>
</dbReference>
<keyword evidence="7" id="KW-1185">Reference proteome</keyword>
<dbReference type="InterPro" id="IPR045351">
    <property type="entry name" value="DUF6531"/>
</dbReference>
<accession>A0ABT5C443</accession>
<dbReference type="InterPro" id="IPR050708">
    <property type="entry name" value="T6SS_VgrG/RHS"/>
</dbReference>
<dbReference type="PANTHER" id="PTHR32305">
    <property type="match status" value="1"/>
</dbReference>
<feature type="domain" description="RHS protein conserved region" evidence="3">
    <location>
        <begin position="1147"/>
        <end position="1181"/>
    </location>
</feature>
<reference evidence="6 7" key="1">
    <citation type="submission" date="2023-01" db="EMBL/GenBank/DDBJ databases">
        <title>Minimal conservation of predation-associated metabolite biosynthetic gene clusters underscores biosynthetic potential of Myxococcota including descriptions for ten novel species: Archangium lansinium sp. nov., Myxococcus landrumus sp. nov., Nannocystis bai.</title>
        <authorList>
            <person name="Ahearne A."/>
            <person name="Stevens C."/>
            <person name="Dowd S."/>
        </authorList>
    </citation>
    <scope>NUCLEOTIDE SEQUENCE [LARGE SCALE GENOMIC DNA]</scope>
    <source>
        <strain evidence="6 7">WIWO2</strain>
    </source>
</reference>
<evidence type="ECO:0000256" key="1">
    <source>
        <dbReference type="ARBA" id="ARBA00022737"/>
    </source>
</evidence>
<evidence type="ECO:0000313" key="6">
    <source>
        <dbReference type="EMBL" id="MDC0680534.1"/>
    </source>
</evidence>
<comment type="caution">
    <text evidence="6">The sequence shown here is derived from an EMBL/GenBank/DDBJ whole genome shotgun (WGS) entry which is preliminary data.</text>
</comment>
<dbReference type="NCBIfam" id="TIGR03696">
    <property type="entry name" value="Rhs_assc_core"/>
    <property type="match status" value="1"/>
</dbReference>
<dbReference type="RefSeq" id="WP_272097566.1">
    <property type="nucleotide sequence ID" value="NZ_JAQNDK010000002.1"/>
</dbReference>
<dbReference type="Proteomes" id="UP001217485">
    <property type="component" value="Unassembled WGS sequence"/>
</dbReference>
<evidence type="ECO:0000256" key="2">
    <source>
        <dbReference type="SAM" id="MobiDB-lite"/>
    </source>
</evidence>
<dbReference type="InterPro" id="IPR031325">
    <property type="entry name" value="RHS_repeat"/>
</dbReference>
<feature type="region of interest" description="Disordered" evidence="2">
    <location>
        <begin position="127"/>
        <end position="202"/>
    </location>
</feature>
<dbReference type="EMBL" id="JAQNDK010000002">
    <property type="protein sequence ID" value="MDC0680534.1"/>
    <property type="molecule type" value="Genomic_DNA"/>
</dbReference>
<feature type="compositionally biased region" description="Gly residues" evidence="2">
    <location>
        <begin position="134"/>
        <end position="170"/>
    </location>
</feature>
<dbReference type="Pfam" id="PF25023">
    <property type="entry name" value="TEN_YD-shell"/>
    <property type="match status" value="1"/>
</dbReference>
<dbReference type="PANTHER" id="PTHR32305:SF15">
    <property type="entry name" value="PROTEIN RHSA-RELATED"/>
    <property type="match status" value="1"/>
</dbReference>
<evidence type="ECO:0000313" key="7">
    <source>
        <dbReference type="Proteomes" id="UP001217485"/>
    </source>
</evidence>
<gene>
    <name evidence="6" type="ORF">POL72_22540</name>
</gene>
<feature type="domain" description="DUF6531" evidence="4">
    <location>
        <begin position="193"/>
        <end position="265"/>
    </location>
</feature>
<organism evidence="6 7">
    <name type="scientific">Sorangium atrum</name>
    <dbReference type="NCBI Taxonomy" id="2995308"/>
    <lineage>
        <taxon>Bacteria</taxon>
        <taxon>Pseudomonadati</taxon>
        <taxon>Myxococcota</taxon>
        <taxon>Polyangia</taxon>
        <taxon>Polyangiales</taxon>
        <taxon>Polyangiaceae</taxon>
        <taxon>Sorangium</taxon>
    </lineage>
</organism>
<dbReference type="Gene3D" id="2.180.10.10">
    <property type="entry name" value="RHS repeat-associated core"/>
    <property type="match status" value="2"/>
</dbReference>
<proteinExistence type="predicted"/>
<dbReference type="NCBIfam" id="TIGR01643">
    <property type="entry name" value="YD_repeat_2x"/>
    <property type="match status" value="6"/>
</dbReference>
<name>A0ABT5C443_9BACT</name>
<dbReference type="Pfam" id="PF03527">
    <property type="entry name" value="RHS"/>
    <property type="match status" value="1"/>
</dbReference>